<dbReference type="InterPro" id="IPR039261">
    <property type="entry name" value="FNR_nucleotide-bd"/>
</dbReference>
<evidence type="ECO:0000256" key="3">
    <source>
        <dbReference type="ARBA" id="ARBA00022630"/>
    </source>
</evidence>
<comment type="caution">
    <text evidence="10">The sequence shown here is derived from an EMBL/GenBank/DDBJ whole genome shotgun (WGS) entry which is preliminary data.</text>
</comment>
<evidence type="ECO:0000313" key="11">
    <source>
        <dbReference type="Proteomes" id="UP000530660"/>
    </source>
</evidence>
<dbReference type="InterPro" id="IPR023173">
    <property type="entry name" value="NADPH_Cyt_P450_Rdtase_alpha"/>
</dbReference>
<dbReference type="Gene3D" id="3.40.50.80">
    <property type="entry name" value="Nucleotide-binding domain of ferredoxin-NADP reductase (FNR) module"/>
    <property type="match status" value="1"/>
</dbReference>
<comment type="cofactor">
    <cofactor evidence="1">
        <name>FMN</name>
        <dbReference type="ChEBI" id="CHEBI:58210"/>
    </cofactor>
</comment>
<dbReference type="InterPro" id="IPR017938">
    <property type="entry name" value="Riboflavin_synthase-like_b-brl"/>
</dbReference>
<dbReference type="InterPro" id="IPR017927">
    <property type="entry name" value="FAD-bd_FR_type"/>
</dbReference>
<dbReference type="InterPro" id="IPR029039">
    <property type="entry name" value="Flavoprotein-like_sf"/>
</dbReference>
<protein>
    <recommendedName>
        <fullName evidence="12">NADPH-dependent diflavin oxidoreductase 1</fullName>
    </recommendedName>
</protein>
<comment type="cofactor">
    <cofactor evidence="2">
        <name>FAD</name>
        <dbReference type="ChEBI" id="CHEBI:57692"/>
    </cofactor>
</comment>
<evidence type="ECO:0000256" key="7">
    <source>
        <dbReference type="ARBA" id="ARBA00023002"/>
    </source>
</evidence>
<keyword evidence="7" id="KW-0560">Oxidoreductase</keyword>
<dbReference type="InterPro" id="IPR008254">
    <property type="entry name" value="Flavodoxin/NO_synth"/>
</dbReference>
<dbReference type="PROSITE" id="PS51384">
    <property type="entry name" value="FAD_FR"/>
    <property type="match status" value="1"/>
</dbReference>
<keyword evidence="4" id="KW-0288">FMN</keyword>
<dbReference type="InterPro" id="IPR001094">
    <property type="entry name" value="Flavdoxin-like"/>
</dbReference>
<dbReference type="SUPFAM" id="SSF52343">
    <property type="entry name" value="Ferredoxin reductase-like, C-terminal NADP-linked domain"/>
    <property type="match status" value="1"/>
</dbReference>
<evidence type="ECO:0000256" key="2">
    <source>
        <dbReference type="ARBA" id="ARBA00001974"/>
    </source>
</evidence>
<dbReference type="PANTHER" id="PTHR19384">
    <property type="entry name" value="NITRIC OXIDE SYNTHASE-RELATED"/>
    <property type="match status" value="1"/>
</dbReference>
<keyword evidence="3" id="KW-0285">Flavoprotein</keyword>
<evidence type="ECO:0000313" key="10">
    <source>
        <dbReference type="EMBL" id="KAF6005546.1"/>
    </source>
</evidence>
<dbReference type="GO" id="GO:0005829">
    <property type="term" value="C:cytosol"/>
    <property type="evidence" value="ECO:0007669"/>
    <property type="project" value="TreeGrafter"/>
</dbReference>
<evidence type="ECO:0000256" key="4">
    <source>
        <dbReference type="ARBA" id="ARBA00022643"/>
    </source>
</evidence>
<evidence type="ECO:0000256" key="5">
    <source>
        <dbReference type="ARBA" id="ARBA00022827"/>
    </source>
</evidence>
<dbReference type="SUPFAM" id="SSF52218">
    <property type="entry name" value="Flavoproteins"/>
    <property type="match status" value="1"/>
</dbReference>
<dbReference type="Proteomes" id="UP000530660">
    <property type="component" value="Unassembled WGS sequence"/>
</dbReference>
<keyword evidence="5" id="KW-0274">FAD</keyword>
<dbReference type="PRINTS" id="PR00369">
    <property type="entry name" value="FLAVODOXIN"/>
</dbReference>
<dbReference type="GO" id="GO:0016491">
    <property type="term" value="F:oxidoreductase activity"/>
    <property type="evidence" value="ECO:0007669"/>
    <property type="project" value="UniProtKB-KW"/>
</dbReference>
<keyword evidence="6" id="KW-0521">NADP</keyword>
<keyword evidence="11" id="KW-1185">Reference proteome</keyword>
<gene>
    <name evidence="10" type="ORF">F1559_005150</name>
</gene>
<dbReference type="InterPro" id="IPR003097">
    <property type="entry name" value="CysJ-like_FAD-binding"/>
</dbReference>
<dbReference type="GO" id="GO:0010181">
    <property type="term" value="F:FMN binding"/>
    <property type="evidence" value="ECO:0007669"/>
    <property type="project" value="InterPro"/>
</dbReference>
<dbReference type="PANTHER" id="PTHR19384:SF10">
    <property type="entry name" value="NADPH-DEPENDENT DIFLAVIN OXIDOREDUCTASE 1"/>
    <property type="match status" value="1"/>
</dbReference>
<evidence type="ECO:0000259" key="8">
    <source>
        <dbReference type="PROSITE" id="PS50902"/>
    </source>
</evidence>
<proteinExistence type="predicted"/>
<dbReference type="PRINTS" id="PR00371">
    <property type="entry name" value="FPNCR"/>
</dbReference>
<organism evidence="10 11">
    <name type="scientific">Cyanidiococcus yangmingshanensis</name>
    <dbReference type="NCBI Taxonomy" id="2690220"/>
    <lineage>
        <taxon>Eukaryota</taxon>
        <taxon>Rhodophyta</taxon>
        <taxon>Bangiophyceae</taxon>
        <taxon>Cyanidiales</taxon>
        <taxon>Cyanidiaceae</taxon>
        <taxon>Cyanidiococcus</taxon>
    </lineage>
</organism>
<reference evidence="10 11" key="1">
    <citation type="journal article" date="2020" name="J. Phycol.">
        <title>Comparative genome analysis reveals Cyanidiococcus gen. nov., a new extremophilic red algal genus sister to Cyanidioschyzon (Cyanidioschyzonaceae, Rhodophyta).</title>
        <authorList>
            <person name="Liu S.-L."/>
            <person name="Chiang Y.-R."/>
            <person name="Yoon H.S."/>
            <person name="Fu H.-Y."/>
        </authorList>
    </citation>
    <scope>NUCLEOTIDE SEQUENCE [LARGE SCALE GENOMIC DNA]</scope>
    <source>
        <strain evidence="10 11">THAL066</strain>
    </source>
</reference>
<dbReference type="Pfam" id="PF00667">
    <property type="entry name" value="FAD_binding_1"/>
    <property type="match status" value="1"/>
</dbReference>
<accession>A0A7J7IR06</accession>
<sequence length="571" mass="64315">MQDEALDQALIIYGSQTGNAADAAAALAEALGPGADCRSAQFYDPAELPSETLVLFVVSTYGDGESPDNFASFWRFLRQRRLPGDWLRTVRYAVFGLGDRSYPKYNAVARRLDVRLNQLGAKRILPVGLGDGALWEDAFREWLTSLLGQKRMNAYQQQRQTVLRPRWNLRPVARQAFFLDAQELVHDRRSADEKHVFLFRFQVQGVEKQGPVFQPGDVAYIVPQNRDSAVDAFFQLFPSWSPQEMYWMENMTREVVSARTLVQRLFDLNGIPRRRFLRQLAVFAREPPEQTRLIEIAENAAVYANYILQEQRTTLLVLRDFPSARFPTMGHALDVMPRIQPRGYSIATDMRCKTASNESEVSAVVELCVRLVRYVTPLRRIRVGTSSAYLRSLQGGDQVCLWIQRGSLRLPPDPRYPILMVAVGTGIGVFRCIASHLASVSPATNPCNKVLVYGCRNDQADDLFRDSWPSSVVQRLPAYSRPLDGRGRCYVQDRIRQDADYIYHACFEGADRLETVHVLVAGSSSTSMPAEVRRALLEAVLCGSAGLSVAAAERTLSLMSAQGRYSVEVWD</sequence>
<dbReference type="EMBL" id="VWRR01000001">
    <property type="protein sequence ID" value="KAF6005546.1"/>
    <property type="molecule type" value="Genomic_DNA"/>
</dbReference>
<evidence type="ECO:0000259" key="9">
    <source>
        <dbReference type="PROSITE" id="PS51384"/>
    </source>
</evidence>
<dbReference type="SUPFAM" id="SSF63380">
    <property type="entry name" value="Riboflavin synthase domain-like"/>
    <property type="match status" value="1"/>
</dbReference>
<dbReference type="OrthoDB" id="1856718at2759"/>
<evidence type="ECO:0000256" key="6">
    <source>
        <dbReference type="ARBA" id="ARBA00022857"/>
    </source>
</evidence>
<feature type="domain" description="FAD-binding FR-type" evidence="9">
    <location>
        <begin position="171"/>
        <end position="411"/>
    </location>
</feature>
<dbReference type="Gene3D" id="1.20.990.10">
    <property type="entry name" value="NADPH-cytochrome p450 Reductase, Chain A, domain 3"/>
    <property type="match status" value="1"/>
</dbReference>
<dbReference type="PROSITE" id="PS50902">
    <property type="entry name" value="FLAVODOXIN_LIKE"/>
    <property type="match status" value="1"/>
</dbReference>
<dbReference type="AlphaFoldDB" id="A0A7J7IR06"/>
<evidence type="ECO:0008006" key="12">
    <source>
        <dbReference type="Google" id="ProtNLM"/>
    </source>
</evidence>
<dbReference type="Gene3D" id="2.40.30.10">
    <property type="entry name" value="Translation factors"/>
    <property type="match status" value="1"/>
</dbReference>
<dbReference type="GO" id="GO:0050660">
    <property type="term" value="F:flavin adenine dinucleotide binding"/>
    <property type="evidence" value="ECO:0007669"/>
    <property type="project" value="TreeGrafter"/>
</dbReference>
<dbReference type="Pfam" id="PF00258">
    <property type="entry name" value="Flavodoxin_1"/>
    <property type="match status" value="1"/>
</dbReference>
<name>A0A7J7IR06_9RHOD</name>
<feature type="domain" description="Flavodoxin-like" evidence="8">
    <location>
        <begin position="9"/>
        <end position="147"/>
    </location>
</feature>
<dbReference type="Gene3D" id="3.40.50.360">
    <property type="match status" value="1"/>
</dbReference>
<evidence type="ECO:0000256" key="1">
    <source>
        <dbReference type="ARBA" id="ARBA00001917"/>
    </source>
</evidence>
<dbReference type="InterPro" id="IPR001709">
    <property type="entry name" value="Flavoprot_Pyr_Nucl_cyt_Rdtase"/>
</dbReference>